<organism evidence="1 2">
    <name type="scientific">Paramuricea clavata</name>
    <name type="common">Red gorgonian</name>
    <name type="synonym">Violescent sea-whip</name>
    <dbReference type="NCBI Taxonomy" id="317549"/>
    <lineage>
        <taxon>Eukaryota</taxon>
        <taxon>Metazoa</taxon>
        <taxon>Cnidaria</taxon>
        <taxon>Anthozoa</taxon>
        <taxon>Octocorallia</taxon>
        <taxon>Malacalcyonacea</taxon>
        <taxon>Plexauridae</taxon>
        <taxon>Paramuricea</taxon>
    </lineage>
</organism>
<protein>
    <submittedName>
        <fullName evidence="1">Uncharacterized protein</fullName>
    </submittedName>
</protein>
<sequence>MAEKSEQKYITSDKVLQNILADEVDLSDNEDAQVITANPAEAIDSAVRELWSLRNQTANFVAFEEESTRSLTPLFDKWEKHRVIQERILSSTIIVGSLIAEQ</sequence>
<dbReference type="Proteomes" id="UP001152795">
    <property type="component" value="Unassembled WGS sequence"/>
</dbReference>
<reference evidence="1" key="1">
    <citation type="submission" date="2020-04" db="EMBL/GenBank/DDBJ databases">
        <authorList>
            <person name="Alioto T."/>
            <person name="Alioto T."/>
            <person name="Gomez Garrido J."/>
        </authorList>
    </citation>
    <scope>NUCLEOTIDE SEQUENCE</scope>
    <source>
        <strain evidence="1">A484AB</strain>
    </source>
</reference>
<accession>A0A6S7JS82</accession>
<comment type="caution">
    <text evidence="1">The sequence shown here is derived from an EMBL/GenBank/DDBJ whole genome shotgun (WGS) entry which is preliminary data.</text>
</comment>
<keyword evidence="2" id="KW-1185">Reference proteome</keyword>
<proteinExistence type="predicted"/>
<evidence type="ECO:0000313" key="1">
    <source>
        <dbReference type="EMBL" id="CAB4013328.1"/>
    </source>
</evidence>
<feature type="non-terminal residue" evidence="1">
    <location>
        <position position="102"/>
    </location>
</feature>
<gene>
    <name evidence="1" type="ORF">PACLA_8A050924</name>
</gene>
<name>A0A6S7JS82_PARCT</name>
<dbReference type="EMBL" id="CACRXK020007841">
    <property type="protein sequence ID" value="CAB4013328.1"/>
    <property type="molecule type" value="Genomic_DNA"/>
</dbReference>
<evidence type="ECO:0000313" key="2">
    <source>
        <dbReference type="Proteomes" id="UP001152795"/>
    </source>
</evidence>
<dbReference type="AlphaFoldDB" id="A0A6S7JS82"/>